<feature type="compositionally biased region" description="Basic residues" evidence="6">
    <location>
        <begin position="63"/>
        <end position="74"/>
    </location>
</feature>
<evidence type="ECO:0008006" key="11">
    <source>
        <dbReference type="Google" id="ProtNLM"/>
    </source>
</evidence>
<dbReference type="Proteomes" id="UP000187283">
    <property type="component" value="Unassembled WGS sequence"/>
</dbReference>
<dbReference type="SUPFAM" id="SSF161219">
    <property type="entry name" value="CHY zinc finger-like"/>
    <property type="match status" value="1"/>
</dbReference>
<evidence type="ECO:0000256" key="1">
    <source>
        <dbReference type="ARBA" id="ARBA00022723"/>
    </source>
</evidence>
<dbReference type="STRING" id="133412.A0A1R1WXQ1"/>
<dbReference type="PROSITE" id="PS50103">
    <property type="entry name" value="ZF_C3H1"/>
    <property type="match status" value="1"/>
</dbReference>
<organism evidence="9 10">
    <name type="scientific">Smittium culicis</name>
    <dbReference type="NCBI Taxonomy" id="133412"/>
    <lineage>
        <taxon>Eukaryota</taxon>
        <taxon>Fungi</taxon>
        <taxon>Fungi incertae sedis</taxon>
        <taxon>Zoopagomycota</taxon>
        <taxon>Kickxellomycotina</taxon>
        <taxon>Harpellomycetes</taxon>
        <taxon>Harpellales</taxon>
        <taxon>Legeriomycetaceae</taxon>
        <taxon>Smittium</taxon>
    </lineage>
</organism>
<comment type="caution">
    <text evidence="9">The sequence shown here is derived from an EMBL/GenBank/DDBJ whole genome shotgun (WGS) entry which is preliminary data.</text>
</comment>
<dbReference type="GO" id="GO:0008270">
    <property type="term" value="F:zinc ion binding"/>
    <property type="evidence" value="ECO:0007669"/>
    <property type="project" value="UniProtKB-KW"/>
</dbReference>
<feature type="domain" description="C3H1-type" evidence="7">
    <location>
        <begin position="1"/>
        <end position="23"/>
    </location>
</feature>
<feature type="domain" description="CHY-type" evidence="8">
    <location>
        <begin position="588"/>
        <end position="659"/>
    </location>
</feature>
<evidence type="ECO:0000256" key="3">
    <source>
        <dbReference type="ARBA" id="ARBA00022833"/>
    </source>
</evidence>
<feature type="compositionally biased region" description="Low complexity" evidence="6">
    <location>
        <begin position="40"/>
        <end position="62"/>
    </location>
</feature>
<dbReference type="InterPro" id="IPR000571">
    <property type="entry name" value="Znf_CCCH"/>
</dbReference>
<dbReference type="Pfam" id="PF05495">
    <property type="entry name" value="zf-CHY"/>
    <property type="match status" value="1"/>
</dbReference>
<dbReference type="EMBL" id="LSSN01006109">
    <property type="protein sequence ID" value="OMJ07137.1"/>
    <property type="molecule type" value="Genomic_DNA"/>
</dbReference>
<evidence type="ECO:0000256" key="2">
    <source>
        <dbReference type="ARBA" id="ARBA00022771"/>
    </source>
</evidence>
<feature type="region of interest" description="Disordered" evidence="6">
    <location>
        <begin position="13"/>
        <end position="83"/>
    </location>
</feature>
<feature type="non-terminal residue" evidence="9">
    <location>
        <position position="1"/>
    </location>
</feature>
<evidence type="ECO:0000256" key="5">
    <source>
        <dbReference type="PROSITE-ProRule" id="PRU00723"/>
    </source>
</evidence>
<accession>A0A1R1WXQ1</accession>
<keyword evidence="3 5" id="KW-0862">Zinc</keyword>
<dbReference type="OrthoDB" id="10253329at2759"/>
<evidence type="ECO:0000259" key="7">
    <source>
        <dbReference type="PROSITE" id="PS50103"/>
    </source>
</evidence>
<evidence type="ECO:0000256" key="4">
    <source>
        <dbReference type="PROSITE-ProRule" id="PRU00601"/>
    </source>
</evidence>
<keyword evidence="10" id="KW-1185">Reference proteome</keyword>
<reference evidence="9 10" key="1">
    <citation type="submission" date="2017-01" db="EMBL/GenBank/DDBJ databases">
        <authorList>
            <person name="Mah S.A."/>
            <person name="Swanson W.J."/>
            <person name="Moy G.W."/>
            <person name="Vacquier V.D."/>
        </authorList>
    </citation>
    <scope>NUCLEOTIDE SEQUENCE [LARGE SCALE GENOMIC DNA]</scope>
    <source>
        <strain evidence="9 10">GSMNP</strain>
    </source>
</reference>
<feature type="region of interest" description="Disordered" evidence="6">
    <location>
        <begin position="676"/>
        <end position="707"/>
    </location>
</feature>
<dbReference type="PROSITE" id="PS51266">
    <property type="entry name" value="ZF_CHY"/>
    <property type="match status" value="1"/>
</dbReference>
<sequence length="707" mass="79550">CKYVLTNQECPKGERCQYSHNSPNQIISQKNDSVPKPSNSSGSDIKIKPSSSPNSPHSSINKIKSKVKNSRVKKSITNTRTPDIESQEALNAEIAKKNKSIRQSHIQELIKSTKWKSNIIEINDDEIALAVKLKPFTEDFPYEIDELRFVLVVSNNYPEMHMGNPPVEIHVSNSDIPLGVRENLESRFRNTSVELYSSSNNPNSSLRSEEFTLVEFDLPLTDTSIDSDMYLIPIVLKVPNTYPSYKKYQISGNLNLDKLVPTIKIDPQNVRSKKRKPSSFAKSISEKFINVENSFMLYAAESPQISLPGLIRWLDVNFTSLLNDEDKSKAQNLSKNDVMKTVTENMNNLEISSNHIDGASSEETMSDSNADTKFEVWPVRKGIEMKFGRSQLENVQLITCKKLNLSVKCGKCKNIFEFANLLPTTSKDNDKQAWAACPNCNQMAGLRFRSGWIHQSSNSLGFLDTSNASPVDLRPSEYILTCDSCLNECDSINENNKIEPKNISNKNSFELILNTRKQMNCRNCHARMAVTLMDFSFTQLVPGFKLGDTKSSQAQISKALEKVSEMKKKKAGANNSNLMTFGLTIGSQLPNKGSCKHYIKSYRWFRFPCCLNLYPCDVCHDIKEQHDHILGKSMVCGYCSKEQSVSKSELTGKCINCGNSFYRKTSVESGAYWEGGKGVRDKSKLSKNDPRKYKGLGKTISNKKSSK</sequence>
<evidence type="ECO:0000259" key="8">
    <source>
        <dbReference type="PROSITE" id="PS51266"/>
    </source>
</evidence>
<feature type="compositionally biased region" description="Basic and acidic residues" evidence="6">
    <location>
        <begin position="677"/>
        <end position="692"/>
    </location>
</feature>
<keyword evidence="2 4" id="KW-0863">Zinc-finger</keyword>
<evidence type="ECO:0000313" key="9">
    <source>
        <dbReference type="EMBL" id="OMJ07137.1"/>
    </source>
</evidence>
<evidence type="ECO:0000313" key="10">
    <source>
        <dbReference type="Proteomes" id="UP000187283"/>
    </source>
</evidence>
<dbReference type="InterPro" id="IPR008913">
    <property type="entry name" value="Znf_CHY"/>
</dbReference>
<gene>
    <name evidence="9" type="ORF">AYI70_g12390</name>
</gene>
<dbReference type="AlphaFoldDB" id="A0A1R1WXQ1"/>
<evidence type="ECO:0000256" key="6">
    <source>
        <dbReference type="SAM" id="MobiDB-lite"/>
    </source>
</evidence>
<dbReference type="InterPro" id="IPR037274">
    <property type="entry name" value="Znf_CHY_sf"/>
</dbReference>
<feature type="compositionally biased region" description="Polar residues" evidence="6">
    <location>
        <begin position="18"/>
        <end position="39"/>
    </location>
</feature>
<protein>
    <recommendedName>
        <fullName evidence="11">CHY-type domain-containing protein</fullName>
    </recommendedName>
</protein>
<keyword evidence="1 5" id="KW-0479">Metal-binding</keyword>
<name>A0A1R1WXQ1_9FUNG</name>
<proteinExistence type="predicted"/>
<feature type="zinc finger region" description="C3H1-type" evidence="5">
    <location>
        <begin position="1"/>
        <end position="23"/>
    </location>
</feature>